<gene>
    <name evidence="8" type="ORF">RRG08_022866</name>
</gene>
<keyword evidence="3 6" id="KW-0812">Transmembrane</keyword>
<dbReference type="Proteomes" id="UP001283361">
    <property type="component" value="Unassembled WGS sequence"/>
</dbReference>
<evidence type="ECO:0000256" key="3">
    <source>
        <dbReference type="ARBA" id="ARBA00022692"/>
    </source>
</evidence>
<evidence type="ECO:0000256" key="4">
    <source>
        <dbReference type="ARBA" id="ARBA00022989"/>
    </source>
</evidence>
<keyword evidence="4 6" id="KW-1133">Transmembrane helix</keyword>
<evidence type="ECO:0000259" key="7">
    <source>
        <dbReference type="Pfam" id="PF20519"/>
    </source>
</evidence>
<dbReference type="GO" id="GO:0016020">
    <property type="term" value="C:membrane"/>
    <property type="evidence" value="ECO:0007669"/>
    <property type="project" value="UniProtKB-SubCell"/>
</dbReference>
<comment type="subcellular location">
    <subcellularLocation>
        <location evidence="1">Membrane</location>
        <topology evidence="1">Multi-pass membrane protein</topology>
    </subcellularLocation>
</comment>
<organism evidence="8 9">
    <name type="scientific">Elysia crispata</name>
    <name type="common">lettuce slug</name>
    <dbReference type="NCBI Taxonomy" id="231223"/>
    <lineage>
        <taxon>Eukaryota</taxon>
        <taxon>Metazoa</taxon>
        <taxon>Spiralia</taxon>
        <taxon>Lophotrochozoa</taxon>
        <taxon>Mollusca</taxon>
        <taxon>Gastropoda</taxon>
        <taxon>Heterobranchia</taxon>
        <taxon>Euthyneura</taxon>
        <taxon>Panpulmonata</taxon>
        <taxon>Sacoglossa</taxon>
        <taxon>Placobranchoidea</taxon>
        <taxon>Plakobranchidae</taxon>
        <taxon>Elysia</taxon>
    </lineage>
</organism>
<dbReference type="InterPro" id="IPR051223">
    <property type="entry name" value="Polycystin"/>
</dbReference>
<evidence type="ECO:0000256" key="5">
    <source>
        <dbReference type="ARBA" id="ARBA00023136"/>
    </source>
</evidence>
<dbReference type="Pfam" id="PF20519">
    <property type="entry name" value="Polycystin_dom"/>
    <property type="match status" value="1"/>
</dbReference>
<dbReference type="InterPro" id="IPR046791">
    <property type="entry name" value="Polycystin_dom"/>
</dbReference>
<name>A0AAE0Z0H2_9GAST</name>
<dbReference type="EMBL" id="JAWDGP010004972">
    <property type="protein sequence ID" value="KAK3760584.1"/>
    <property type="molecule type" value="Genomic_DNA"/>
</dbReference>
<keyword evidence="5 6" id="KW-0472">Membrane</keyword>
<sequence length="299" mass="34174">MLTLRGMDKFIIEFLENAQCLNSDPEPDDGEKNKGHGMYGKATRKKNLKSMAWEVVFYSVFMTLLICIAFDNRDDRSYGFHSSILAAADPKGNISRMSTPAEMFGWARDHLTPFLYGTMSWDNSTLLDTRRVTASLASYRLGPTRIRQHRTSPEPCKSPNQLRPFNVRCVPSWSSSDHDWADYLPEWTLEDEDNSLSDGSRSPWQYSRWADIGGTPVAGRLGVYPNGGYVQDMTGTLDEVNACLTQLQRLHWIDEWTKVVFIETTIYTPNINMFAMITAIFEFPQAMVIHAQLYTHPFK</sequence>
<comment type="caution">
    <text evidence="8">The sequence shown here is derived from an EMBL/GenBank/DDBJ whole genome shotgun (WGS) entry which is preliminary data.</text>
</comment>
<proteinExistence type="inferred from homology"/>
<dbReference type="PANTHER" id="PTHR10877">
    <property type="entry name" value="POLYCYSTIN FAMILY MEMBER"/>
    <property type="match status" value="1"/>
</dbReference>
<dbReference type="PANTHER" id="PTHR10877:SF194">
    <property type="entry name" value="LOCATION OF VULVA DEFECTIVE 1"/>
    <property type="match status" value="1"/>
</dbReference>
<dbReference type="GO" id="GO:0005262">
    <property type="term" value="F:calcium channel activity"/>
    <property type="evidence" value="ECO:0007669"/>
    <property type="project" value="TreeGrafter"/>
</dbReference>
<reference evidence="8" key="1">
    <citation type="journal article" date="2023" name="G3 (Bethesda)">
        <title>A reference genome for the long-term kleptoplast-retaining sea slug Elysia crispata morphotype clarki.</title>
        <authorList>
            <person name="Eastman K.E."/>
            <person name="Pendleton A.L."/>
            <person name="Shaikh M.A."/>
            <person name="Suttiyut T."/>
            <person name="Ogas R."/>
            <person name="Tomko P."/>
            <person name="Gavelis G."/>
            <person name="Widhalm J.R."/>
            <person name="Wisecaver J.H."/>
        </authorList>
    </citation>
    <scope>NUCLEOTIDE SEQUENCE</scope>
    <source>
        <strain evidence="8">ECLA1</strain>
    </source>
</reference>
<dbReference type="AlphaFoldDB" id="A0AAE0Z0H2"/>
<accession>A0AAE0Z0H2</accession>
<evidence type="ECO:0000256" key="1">
    <source>
        <dbReference type="ARBA" id="ARBA00004141"/>
    </source>
</evidence>
<keyword evidence="9" id="KW-1185">Reference proteome</keyword>
<comment type="similarity">
    <text evidence="2">Belongs to the polycystin family.</text>
</comment>
<feature type="domain" description="Polycystin" evidence="7">
    <location>
        <begin position="97"/>
        <end position="298"/>
    </location>
</feature>
<evidence type="ECO:0000256" key="6">
    <source>
        <dbReference type="SAM" id="Phobius"/>
    </source>
</evidence>
<protein>
    <recommendedName>
        <fullName evidence="7">Polycystin domain-containing protein</fullName>
    </recommendedName>
</protein>
<feature type="transmembrane region" description="Helical" evidence="6">
    <location>
        <begin position="51"/>
        <end position="71"/>
    </location>
</feature>
<evidence type="ECO:0000313" key="8">
    <source>
        <dbReference type="EMBL" id="KAK3760584.1"/>
    </source>
</evidence>
<evidence type="ECO:0000256" key="2">
    <source>
        <dbReference type="ARBA" id="ARBA00007200"/>
    </source>
</evidence>
<evidence type="ECO:0000313" key="9">
    <source>
        <dbReference type="Proteomes" id="UP001283361"/>
    </source>
</evidence>
<dbReference type="GO" id="GO:0050982">
    <property type="term" value="P:detection of mechanical stimulus"/>
    <property type="evidence" value="ECO:0007669"/>
    <property type="project" value="TreeGrafter"/>
</dbReference>